<keyword evidence="2" id="KW-1185">Reference proteome</keyword>
<evidence type="ECO:0000313" key="2">
    <source>
        <dbReference type="Proteomes" id="UP001058974"/>
    </source>
</evidence>
<proteinExistence type="predicted"/>
<organism evidence="1 2">
    <name type="scientific">Pisum sativum</name>
    <name type="common">Garden pea</name>
    <name type="synonym">Lathyrus oleraceus</name>
    <dbReference type="NCBI Taxonomy" id="3888"/>
    <lineage>
        <taxon>Eukaryota</taxon>
        <taxon>Viridiplantae</taxon>
        <taxon>Streptophyta</taxon>
        <taxon>Embryophyta</taxon>
        <taxon>Tracheophyta</taxon>
        <taxon>Spermatophyta</taxon>
        <taxon>Magnoliopsida</taxon>
        <taxon>eudicotyledons</taxon>
        <taxon>Gunneridae</taxon>
        <taxon>Pentapetalae</taxon>
        <taxon>rosids</taxon>
        <taxon>fabids</taxon>
        <taxon>Fabales</taxon>
        <taxon>Fabaceae</taxon>
        <taxon>Papilionoideae</taxon>
        <taxon>50 kb inversion clade</taxon>
        <taxon>NPAAA clade</taxon>
        <taxon>Hologalegina</taxon>
        <taxon>IRL clade</taxon>
        <taxon>Fabeae</taxon>
        <taxon>Lathyrus</taxon>
    </lineage>
</organism>
<protein>
    <submittedName>
        <fullName evidence="1">Organic cation/carnitine transporter 4, variant 2</fullName>
    </submittedName>
</protein>
<evidence type="ECO:0000313" key="1">
    <source>
        <dbReference type="EMBL" id="KAI5387445.1"/>
    </source>
</evidence>
<dbReference type="AlphaFoldDB" id="A0A9D4VRK6"/>
<feature type="non-terminal residue" evidence="1">
    <location>
        <position position="142"/>
    </location>
</feature>
<dbReference type="Proteomes" id="UP001058974">
    <property type="component" value="Chromosome 7"/>
</dbReference>
<dbReference type="Gramene" id="Psat07G0353900-T2">
    <property type="protein sequence ID" value="KAI5387445.1"/>
    <property type="gene ID" value="KIW84_073539"/>
</dbReference>
<accession>A0A9D4VRK6</accession>
<reference evidence="1 2" key="1">
    <citation type="journal article" date="2022" name="Nat. Genet.">
        <title>Improved pea reference genome and pan-genome highlight genomic features and evolutionary characteristics.</title>
        <authorList>
            <person name="Yang T."/>
            <person name="Liu R."/>
            <person name="Luo Y."/>
            <person name="Hu S."/>
            <person name="Wang D."/>
            <person name="Wang C."/>
            <person name="Pandey M.K."/>
            <person name="Ge S."/>
            <person name="Xu Q."/>
            <person name="Li N."/>
            <person name="Li G."/>
            <person name="Huang Y."/>
            <person name="Saxena R.K."/>
            <person name="Ji Y."/>
            <person name="Li M."/>
            <person name="Yan X."/>
            <person name="He Y."/>
            <person name="Liu Y."/>
            <person name="Wang X."/>
            <person name="Xiang C."/>
            <person name="Varshney R.K."/>
            <person name="Ding H."/>
            <person name="Gao S."/>
            <person name="Zong X."/>
        </authorList>
    </citation>
    <scope>NUCLEOTIDE SEQUENCE [LARGE SCALE GENOMIC DNA]</scope>
    <source>
        <strain evidence="1 2">cv. Zhongwan 6</strain>
    </source>
</reference>
<sequence>MPATLSSVSNTVDKEFQSPLLPPGDESLPEKLCVDEMLQSYCGEFGRWQLKHFVLTSLAWALEAFHTMIMIFADREPEWRCLDGAAGLGCDPAAKSVCKFEPGSWEWVEGMSSSTVAEWGLVCGDKYKVGLVQAVFFAGCMF</sequence>
<name>A0A9D4VRK6_PEA</name>
<gene>
    <name evidence="1" type="ORF">KIW84_073539</name>
</gene>
<dbReference type="EMBL" id="JAMSHJ010000007">
    <property type="protein sequence ID" value="KAI5387445.1"/>
    <property type="molecule type" value="Genomic_DNA"/>
</dbReference>
<comment type="caution">
    <text evidence="1">The sequence shown here is derived from an EMBL/GenBank/DDBJ whole genome shotgun (WGS) entry which is preliminary data.</text>
</comment>